<dbReference type="PANTHER" id="PTHR12896:SF1">
    <property type="entry name" value="ELONGATOR COMPLEX PROTEIN 4"/>
    <property type="match status" value="1"/>
</dbReference>
<dbReference type="GO" id="GO:0002098">
    <property type="term" value="P:tRNA wobble uridine modification"/>
    <property type="evidence" value="ECO:0007669"/>
    <property type="project" value="InterPro"/>
</dbReference>
<dbReference type="EMBL" id="LJIG01016229">
    <property type="protein sequence ID" value="KRT81227.1"/>
    <property type="molecule type" value="Genomic_DNA"/>
</dbReference>
<dbReference type="GO" id="GO:0008023">
    <property type="term" value="C:transcription elongation factor complex"/>
    <property type="evidence" value="ECO:0007669"/>
    <property type="project" value="TreeGrafter"/>
</dbReference>
<evidence type="ECO:0000256" key="8">
    <source>
        <dbReference type="ARBA" id="ARBA00023242"/>
    </source>
</evidence>
<dbReference type="Gene3D" id="3.40.50.300">
    <property type="entry name" value="P-loop containing nucleotide triphosphate hydrolases"/>
    <property type="match status" value="1"/>
</dbReference>
<dbReference type="Proteomes" id="UP000051574">
    <property type="component" value="Unassembled WGS sequence"/>
</dbReference>
<dbReference type="InterPro" id="IPR008728">
    <property type="entry name" value="Elongator_complex_protein_4"/>
</dbReference>
<keyword evidence="8" id="KW-0539">Nucleus</keyword>
<keyword evidence="7" id="KW-0819">tRNA processing</keyword>
<dbReference type="GO" id="GO:0005737">
    <property type="term" value="C:cytoplasm"/>
    <property type="evidence" value="ECO:0007669"/>
    <property type="project" value="UniProtKB-SubCell"/>
</dbReference>
<evidence type="ECO:0000256" key="5">
    <source>
        <dbReference type="ARBA" id="ARBA00020265"/>
    </source>
</evidence>
<sequence length="353" mass="39808">MHKTNFNIQGTIPRTQTFQLLVSSGIPMLDKLLGDGFPIGTVSLIEEDTYGTYARIVLKYFLAEGVVNEHAIFLASQEVDPKEIVAHLPALIKEDCLDMKSSPADKMKIAFRYSNLPTNEPKVRHEFGHYFDLSSSMSRETLEKVNVHCWPRENDLKSISEPGYFKNPAYQDLLESIKAEIKNGGYLLSDTNPNGNILKIGIYGLGSPLWMSNCRKESIKDLRKFLYCLRALLRSALAVAVVTIPMHLYNKFAANTYRNASDICLRLQALAGTELEHNKYLADYHGYFHIDKVAAINTFASKCGGAVEYMFKLRRKKFTIEMLHLPPDLEVSESKNTTPTLGCASNSKHLLEF</sequence>
<evidence type="ECO:0000313" key="9">
    <source>
        <dbReference type="EMBL" id="KRT81227.1"/>
    </source>
</evidence>
<dbReference type="UniPathway" id="UPA00988"/>
<comment type="caution">
    <text evidence="9">The sequence shown here is derived from an EMBL/GenBank/DDBJ whole genome shotgun (WGS) entry which is preliminary data.</text>
</comment>
<comment type="pathway">
    <text evidence="3">tRNA modification; 5-methoxycarbonylmethyl-2-thiouridine-tRNA biosynthesis.</text>
</comment>
<evidence type="ECO:0000256" key="1">
    <source>
        <dbReference type="ARBA" id="ARBA00004123"/>
    </source>
</evidence>
<gene>
    <name evidence="9" type="ORF">AMK59_5795</name>
</gene>
<evidence type="ECO:0000256" key="6">
    <source>
        <dbReference type="ARBA" id="ARBA00022490"/>
    </source>
</evidence>
<dbReference type="Pfam" id="PF05625">
    <property type="entry name" value="PAXNEB"/>
    <property type="match status" value="1"/>
</dbReference>
<keyword evidence="10" id="KW-1185">Reference proteome</keyword>
<keyword evidence="6" id="KW-0963">Cytoplasm</keyword>
<dbReference type="OrthoDB" id="289162at2759"/>
<dbReference type="InterPro" id="IPR027417">
    <property type="entry name" value="P-loop_NTPase"/>
</dbReference>
<evidence type="ECO:0000256" key="3">
    <source>
        <dbReference type="ARBA" id="ARBA00005043"/>
    </source>
</evidence>
<evidence type="ECO:0000313" key="10">
    <source>
        <dbReference type="Proteomes" id="UP000051574"/>
    </source>
</evidence>
<reference evidence="9 10" key="1">
    <citation type="submission" date="2015-09" db="EMBL/GenBank/DDBJ databases">
        <title>Draft genome of the scarab beetle Oryctes borbonicus.</title>
        <authorList>
            <person name="Meyer J.M."/>
            <person name="Markov G.V."/>
            <person name="Baskaran P."/>
            <person name="Herrmann M."/>
            <person name="Sommer R.J."/>
            <person name="Roedelsperger C."/>
        </authorList>
    </citation>
    <scope>NUCLEOTIDE SEQUENCE [LARGE SCALE GENOMIC DNA]</scope>
    <source>
        <strain evidence="9">OB123</strain>
        <tissue evidence="9">Whole animal</tissue>
    </source>
</reference>
<dbReference type="CDD" id="cd19494">
    <property type="entry name" value="Elp4"/>
    <property type="match status" value="1"/>
</dbReference>
<organism evidence="9 10">
    <name type="scientific">Oryctes borbonicus</name>
    <dbReference type="NCBI Taxonomy" id="1629725"/>
    <lineage>
        <taxon>Eukaryota</taxon>
        <taxon>Metazoa</taxon>
        <taxon>Ecdysozoa</taxon>
        <taxon>Arthropoda</taxon>
        <taxon>Hexapoda</taxon>
        <taxon>Insecta</taxon>
        <taxon>Pterygota</taxon>
        <taxon>Neoptera</taxon>
        <taxon>Endopterygota</taxon>
        <taxon>Coleoptera</taxon>
        <taxon>Polyphaga</taxon>
        <taxon>Scarabaeiformia</taxon>
        <taxon>Scarabaeidae</taxon>
        <taxon>Dynastinae</taxon>
        <taxon>Oryctes</taxon>
    </lineage>
</organism>
<accession>A0A0T6B234</accession>
<comment type="subcellular location">
    <subcellularLocation>
        <location evidence="2">Cytoplasm</location>
    </subcellularLocation>
    <subcellularLocation>
        <location evidence="1">Nucleus</location>
    </subcellularLocation>
</comment>
<comment type="similarity">
    <text evidence="4">Belongs to the ELP4 family.</text>
</comment>
<dbReference type="GO" id="GO:0033588">
    <property type="term" value="C:elongator holoenzyme complex"/>
    <property type="evidence" value="ECO:0007669"/>
    <property type="project" value="InterPro"/>
</dbReference>
<dbReference type="AlphaFoldDB" id="A0A0T6B234"/>
<dbReference type="PANTHER" id="PTHR12896">
    <property type="entry name" value="PAX6 NEIGHBOR PROTEIN PAXNEB"/>
    <property type="match status" value="1"/>
</dbReference>
<evidence type="ECO:0000256" key="4">
    <source>
        <dbReference type="ARBA" id="ARBA00007573"/>
    </source>
</evidence>
<proteinExistence type="inferred from homology"/>
<evidence type="ECO:0000256" key="2">
    <source>
        <dbReference type="ARBA" id="ARBA00004496"/>
    </source>
</evidence>
<name>A0A0T6B234_9SCAR</name>
<protein>
    <recommendedName>
        <fullName evidence="5">Elongator complex protein 4</fullName>
    </recommendedName>
</protein>
<evidence type="ECO:0000256" key="7">
    <source>
        <dbReference type="ARBA" id="ARBA00022694"/>
    </source>
</evidence>